<organism evidence="1">
    <name type="scientific">Strombidinopsis acuminata</name>
    <dbReference type="NCBI Taxonomy" id="141414"/>
    <lineage>
        <taxon>Eukaryota</taxon>
        <taxon>Sar</taxon>
        <taxon>Alveolata</taxon>
        <taxon>Ciliophora</taxon>
        <taxon>Intramacronucleata</taxon>
        <taxon>Spirotrichea</taxon>
        <taxon>Choreotrichia</taxon>
        <taxon>Choreotrichida</taxon>
        <taxon>Strombidinopsidae</taxon>
        <taxon>Strombidinopsis</taxon>
    </lineage>
</organism>
<evidence type="ECO:0000313" key="1">
    <source>
        <dbReference type="EMBL" id="CAE0583207.1"/>
    </source>
</evidence>
<dbReference type="AlphaFoldDB" id="A0A7S3TGC5"/>
<dbReference type="EMBL" id="HBIQ01080917">
    <property type="protein sequence ID" value="CAE0583207.1"/>
    <property type="molecule type" value="Transcribed_RNA"/>
</dbReference>
<reference evidence="1" key="1">
    <citation type="submission" date="2021-01" db="EMBL/GenBank/DDBJ databases">
        <authorList>
            <person name="Corre E."/>
            <person name="Pelletier E."/>
            <person name="Niang G."/>
            <person name="Scheremetjew M."/>
            <person name="Finn R."/>
            <person name="Kale V."/>
            <person name="Holt S."/>
            <person name="Cochrane G."/>
            <person name="Meng A."/>
            <person name="Brown T."/>
            <person name="Cohen L."/>
        </authorList>
    </citation>
    <scope>NUCLEOTIDE SEQUENCE</scope>
    <source>
        <strain evidence="1">SPMC142</strain>
    </source>
</reference>
<gene>
    <name evidence="1" type="ORF">SACU0126_LOCUS25799</name>
</gene>
<name>A0A7S3TGC5_9SPIT</name>
<proteinExistence type="predicted"/>
<sequence length="297" mass="32079">MANSTGTLIFVDIDGVLNVGVVDPIHGGLLALSRNNVERAQQKRVSSAVGASIGIADSLLGVHSSAVGGSEGATFAKFLLNPETGVSDELVARLARLIEAAERPTVVLSSAWRQPKHSARVQRLEAAIGECLGRAFHFDACTEGEEDYSPEGRLKAIGNFITTFSRRRRSGGLRALVLEDFHATAFGAWACDGSLMASAMAAEWYLQRCSAVPAAASIKIIHTYDEWTADRGLEVQAGTGITADLLQDALDFLSSQRAQMPRLDFLPCGVEEVEFEDALEPRWQSQWPEVLQMLSCM</sequence>
<protein>
    <submittedName>
        <fullName evidence="1">Uncharacterized protein</fullName>
    </submittedName>
</protein>
<accession>A0A7S3TGC5</accession>